<dbReference type="SUPFAM" id="SSF58104">
    <property type="entry name" value="Methyl-accepting chemotaxis protein (MCP) signaling domain"/>
    <property type="match status" value="1"/>
</dbReference>
<feature type="domain" description="HAMP" evidence="9">
    <location>
        <begin position="7"/>
        <end position="59"/>
    </location>
</feature>
<dbReference type="CDD" id="cd17528">
    <property type="entry name" value="HAMP_III"/>
    <property type="match status" value="1"/>
</dbReference>
<evidence type="ECO:0000256" key="6">
    <source>
        <dbReference type="SAM" id="Coils"/>
    </source>
</evidence>
<evidence type="ECO:0000313" key="11">
    <source>
        <dbReference type="Proteomes" id="UP000005090"/>
    </source>
</evidence>
<sequence>MALLLSKAVKSRIDEAVKIIDKMKDGDFTGDIETTGSDVVAPLMKALKNSQVTLERRILESRRAMDRNVEQAVHFHRMQTALDTVTSCVMMADKDRNIIYMNPAVIQMLKNAEADLRKVFPGFDTHRLIGTNMDIFHKNPAHQQRILGELTGIHKAQITVGARIFSLTASPVIDENGSRLGSVVEWVDHTSEMLFFKQIDEIVHSTVNGLLSVRAKPEELEEGEHKKILEGINKVLEALINPITMTARYIGDISQGNIPERITDEYKGDFNTLKKNLNVSIGVLNGLLTCQQLMSEEHGNGNIDWMIDVERFNGVYKTVVQRINEMVSGHIEMNMKAMECIKEFGEGNFDAPLEKFPGKKGFVNETIEQVRANLKALIVDTDSLVQATLEGRLDTRADVSRHQGGYQRIVKGINDTLDAIVGPINEVVWVMGALAKRDLTEKITTNYQGTFARLCDNVNVSVDNLAQAVLTIREATDSIHTAAKEISAGNADLSHRTEQQAASLEETASSMEELASTVKQNAENAKQANQMALSAADVAVKGGGVVQQVVDTMHAINESSRKIVDIISVIDGIALQTNILALNAAVEAARAGEQGRGFAVVASEVRNLAQRSAAAAKEIKALISDSVEKVEDGSQQVLEAGKTMDEIVSSVKRVTDIMSQIASASVEQSSGIEQVNTAVAQMDEATQQNAALVEQAAAAAESLEEQSLTLSETVSQFRLDTSSASRFTPSSPRPAASLSSAYKPSARLTAGSVKLNQTHADEWTEF</sequence>
<accession>H8GMX5</accession>
<dbReference type="SUPFAM" id="SSF55785">
    <property type="entry name" value="PYP-like sensor domain (PAS domain)"/>
    <property type="match status" value="1"/>
</dbReference>
<dbReference type="Gene3D" id="1.20.120.1530">
    <property type="match status" value="2"/>
</dbReference>
<keyword evidence="3 5" id="KW-0807">Transducer</keyword>
<dbReference type="EMBL" id="CM001475">
    <property type="protein sequence ID" value="EIC29527.1"/>
    <property type="molecule type" value="Genomic_DNA"/>
</dbReference>
<dbReference type="InterPro" id="IPR051310">
    <property type="entry name" value="MCP_chemotaxis"/>
</dbReference>
<dbReference type="CDD" id="cd11386">
    <property type="entry name" value="MCP_signal"/>
    <property type="match status" value="1"/>
</dbReference>
<feature type="compositionally biased region" description="Low complexity" evidence="7">
    <location>
        <begin position="729"/>
        <end position="741"/>
    </location>
</feature>
<dbReference type="FunFam" id="3.30.450.20:FF:000075">
    <property type="entry name" value="Methyl-accepting chemotaxis protein"/>
    <property type="match status" value="1"/>
</dbReference>
<evidence type="ECO:0000256" key="1">
    <source>
        <dbReference type="ARBA" id="ARBA00004370"/>
    </source>
</evidence>
<feature type="coiled-coil region" evidence="6">
    <location>
        <begin position="494"/>
        <end position="531"/>
    </location>
</feature>
<dbReference type="InterPro" id="IPR000014">
    <property type="entry name" value="PAS"/>
</dbReference>
<evidence type="ECO:0000256" key="7">
    <source>
        <dbReference type="SAM" id="MobiDB-lite"/>
    </source>
</evidence>
<dbReference type="GO" id="GO:0006935">
    <property type="term" value="P:chemotaxis"/>
    <property type="evidence" value="ECO:0007669"/>
    <property type="project" value="TreeGrafter"/>
</dbReference>
<dbReference type="PROSITE" id="PS50885">
    <property type="entry name" value="HAMP"/>
    <property type="match status" value="2"/>
</dbReference>
<dbReference type="PANTHER" id="PTHR43531:SF14">
    <property type="entry name" value="METHYL-ACCEPTING CHEMOTAXIS PROTEIN I-RELATED"/>
    <property type="match status" value="1"/>
</dbReference>
<comment type="similarity">
    <text evidence="4">Belongs to the methyl-accepting chemotaxis (MCP) protein family.</text>
</comment>
<dbReference type="SMART" id="SM00283">
    <property type="entry name" value="MA"/>
    <property type="match status" value="1"/>
</dbReference>
<dbReference type="STRING" id="686340.Metal_1758"/>
<evidence type="ECO:0000256" key="3">
    <source>
        <dbReference type="ARBA" id="ARBA00023224"/>
    </source>
</evidence>
<evidence type="ECO:0000256" key="5">
    <source>
        <dbReference type="PROSITE-ProRule" id="PRU00284"/>
    </source>
</evidence>
<dbReference type="HOGENOM" id="CLU_000445_107_26_6"/>
<evidence type="ECO:0000256" key="2">
    <source>
        <dbReference type="ARBA" id="ARBA00022481"/>
    </source>
</evidence>
<dbReference type="InterPro" id="IPR035965">
    <property type="entry name" value="PAS-like_dom_sf"/>
</dbReference>
<evidence type="ECO:0000313" key="10">
    <source>
        <dbReference type="EMBL" id="EIC29527.1"/>
    </source>
</evidence>
<comment type="subcellular location">
    <subcellularLocation>
        <location evidence="1">Membrane</location>
    </subcellularLocation>
</comment>
<dbReference type="RefSeq" id="WP_005371440.1">
    <property type="nucleotide sequence ID" value="NZ_CM001475.1"/>
</dbReference>
<gene>
    <name evidence="10" type="ORF">Metal_1758</name>
</gene>
<evidence type="ECO:0000259" key="8">
    <source>
        <dbReference type="PROSITE" id="PS50111"/>
    </source>
</evidence>
<dbReference type="Pfam" id="PF18947">
    <property type="entry name" value="HAMP_2"/>
    <property type="match status" value="2"/>
</dbReference>
<feature type="region of interest" description="Disordered" evidence="7">
    <location>
        <begin position="721"/>
        <end position="742"/>
    </location>
</feature>
<name>H8GMX5_METAL</name>
<dbReference type="eggNOG" id="COG0840">
    <property type="taxonomic scope" value="Bacteria"/>
</dbReference>
<dbReference type="InterPro" id="IPR041395">
    <property type="entry name" value="McpB_HAMP_3rd"/>
</dbReference>
<evidence type="ECO:0000256" key="4">
    <source>
        <dbReference type="ARBA" id="ARBA00029447"/>
    </source>
</evidence>
<dbReference type="AlphaFoldDB" id="H8GMX5"/>
<dbReference type="Gene3D" id="3.30.450.20">
    <property type="entry name" value="PAS domain"/>
    <property type="match status" value="1"/>
</dbReference>
<feature type="coiled-coil region" evidence="6">
    <location>
        <begin position="675"/>
        <end position="713"/>
    </location>
</feature>
<organism evidence="10 11">
    <name type="scientific">Methylomicrobium album BG8</name>
    <dbReference type="NCBI Taxonomy" id="686340"/>
    <lineage>
        <taxon>Bacteria</taxon>
        <taxon>Pseudomonadati</taxon>
        <taxon>Pseudomonadota</taxon>
        <taxon>Gammaproteobacteria</taxon>
        <taxon>Methylococcales</taxon>
        <taxon>Methylococcaceae</taxon>
        <taxon>Methylomicrobium</taxon>
    </lineage>
</organism>
<dbReference type="PANTHER" id="PTHR43531">
    <property type="entry name" value="PROTEIN ICFG"/>
    <property type="match status" value="1"/>
</dbReference>
<reference evidence="10 11" key="1">
    <citation type="journal article" date="2013" name="Genome Announc.">
        <title>Genome Sequence of the Obligate Gammaproteobacterial Methanotroph Methylomicrobium album Strain BG8.</title>
        <authorList>
            <person name="Kits K.D."/>
            <person name="Kalyuzhnaya M.G."/>
            <person name="Klotz M.G."/>
            <person name="Jetten M.S."/>
            <person name="Op den Camp H.J."/>
            <person name="Vuilleumier S."/>
            <person name="Bringel F."/>
            <person name="Dispirito A.A."/>
            <person name="Murrell J.C."/>
            <person name="Bruce D."/>
            <person name="Cheng J.F."/>
            <person name="Copeland A."/>
            <person name="Goodwin L."/>
            <person name="Hauser L."/>
            <person name="Lajus A."/>
            <person name="Land M.L."/>
            <person name="Lapidus A."/>
            <person name="Lucas S."/>
            <person name="Medigue C."/>
            <person name="Pitluck S."/>
            <person name="Woyke T."/>
            <person name="Zeytun A."/>
            <person name="Stein L.Y."/>
        </authorList>
    </citation>
    <scope>NUCLEOTIDE SEQUENCE [LARGE SCALE GENOMIC DNA]</scope>
    <source>
        <strain evidence="10 11">BG8</strain>
    </source>
</reference>
<dbReference type="GO" id="GO:0007165">
    <property type="term" value="P:signal transduction"/>
    <property type="evidence" value="ECO:0007669"/>
    <property type="project" value="UniProtKB-KW"/>
</dbReference>
<dbReference type="Pfam" id="PF18575">
    <property type="entry name" value="HAMP_N3"/>
    <property type="match status" value="1"/>
</dbReference>
<evidence type="ECO:0000259" key="9">
    <source>
        <dbReference type="PROSITE" id="PS50885"/>
    </source>
</evidence>
<keyword evidence="6" id="KW-0175">Coiled coil</keyword>
<keyword evidence="11" id="KW-1185">Reference proteome</keyword>
<dbReference type="Pfam" id="PF13188">
    <property type="entry name" value="PAS_8"/>
    <property type="match status" value="1"/>
</dbReference>
<dbReference type="GO" id="GO:0005886">
    <property type="term" value="C:plasma membrane"/>
    <property type="evidence" value="ECO:0007669"/>
    <property type="project" value="TreeGrafter"/>
</dbReference>
<dbReference type="Pfam" id="PF00015">
    <property type="entry name" value="MCPsignal"/>
    <property type="match status" value="1"/>
</dbReference>
<dbReference type="InterPro" id="IPR004089">
    <property type="entry name" value="MCPsignal_dom"/>
</dbReference>
<dbReference type="GO" id="GO:0004888">
    <property type="term" value="F:transmembrane signaling receptor activity"/>
    <property type="evidence" value="ECO:0007669"/>
    <property type="project" value="TreeGrafter"/>
</dbReference>
<dbReference type="PROSITE" id="PS50111">
    <property type="entry name" value="CHEMOTAXIS_TRANSDUC_2"/>
    <property type="match status" value="1"/>
</dbReference>
<dbReference type="Gene3D" id="1.10.287.950">
    <property type="entry name" value="Methyl-accepting chemotaxis protein"/>
    <property type="match status" value="1"/>
</dbReference>
<dbReference type="Proteomes" id="UP000005090">
    <property type="component" value="Chromosome"/>
</dbReference>
<protein>
    <submittedName>
        <fullName evidence="10">Methyl-accepting chemotaxis protein</fullName>
    </submittedName>
</protein>
<dbReference type="FunFam" id="1.10.287.950:FF:000001">
    <property type="entry name" value="Methyl-accepting chemotaxis sensory transducer"/>
    <property type="match status" value="1"/>
</dbReference>
<dbReference type="CDD" id="cd17527">
    <property type="entry name" value="HAMP_II"/>
    <property type="match status" value="1"/>
</dbReference>
<feature type="domain" description="HAMP" evidence="9">
    <location>
        <begin position="418"/>
        <end position="470"/>
    </location>
</feature>
<dbReference type="SMART" id="SM00304">
    <property type="entry name" value="HAMP"/>
    <property type="match status" value="3"/>
</dbReference>
<proteinExistence type="inferred from homology"/>
<keyword evidence="2" id="KW-0488">Methylation</keyword>
<dbReference type="InterPro" id="IPR003660">
    <property type="entry name" value="HAMP_dom"/>
</dbReference>
<feature type="domain" description="Methyl-accepting transducer" evidence="8">
    <location>
        <begin position="475"/>
        <end position="704"/>
    </location>
</feature>